<reference evidence="1" key="1">
    <citation type="submission" date="2024-05" db="EMBL/GenBank/DDBJ databases">
        <title>Draft genome assemblies of 36 bacteria isolated from hibernating arctic ground squirrels.</title>
        <authorList>
            <person name="McKee H."/>
            <person name="Mullen L."/>
            <person name="Drown D.M."/>
            <person name="Duddleston K.N."/>
        </authorList>
    </citation>
    <scope>NUCLEOTIDE SEQUENCE</scope>
    <source>
        <strain evidence="1">AN1007</strain>
    </source>
</reference>
<gene>
    <name evidence="1" type="ORF">ABXS70_00655</name>
</gene>
<protein>
    <submittedName>
        <fullName evidence="1">Uncharacterized protein</fullName>
    </submittedName>
</protein>
<accession>A0AAU8NEW0</accession>
<dbReference type="AlphaFoldDB" id="A0AAU8NEW0"/>
<name>A0AAU8NEW0_9BACL</name>
<sequence length="69" mass="7823">MKFIVTGDALFSSRNVDKTMDPNLLALLKEADEVFTNAEFITPRKNTAPARAEDIRRVYVPGRWMSLHG</sequence>
<evidence type="ECO:0000313" key="1">
    <source>
        <dbReference type="EMBL" id="XCP95301.1"/>
    </source>
</evidence>
<proteinExistence type="predicted"/>
<dbReference type="EMBL" id="CP159992">
    <property type="protein sequence ID" value="XCP95301.1"/>
    <property type="molecule type" value="Genomic_DNA"/>
</dbReference>
<dbReference type="RefSeq" id="WP_366293209.1">
    <property type="nucleotide sequence ID" value="NZ_CP159992.1"/>
</dbReference>
<organism evidence="1">
    <name type="scientific">Paenibacillus sp. AN1007</name>
    <dbReference type="NCBI Taxonomy" id="3151385"/>
    <lineage>
        <taxon>Bacteria</taxon>
        <taxon>Bacillati</taxon>
        <taxon>Bacillota</taxon>
        <taxon>Bacilli</taxon>
        <taxon>Bacillales</taxon>
        <taxon>Paenibacillaceae</taxon>
        <taxon>Paenibacillus</taxon>
    </lineage>
</organism>